<evidence type="ECO:0000256" key="3">
    <source>
        <dbReference type="ARBA" id="ARBA00022475"/>
    </source>
</evidence>
<dbReference type="Gene3D" id="2.50.20.20">
    <property type="match status" value="1"/>
</dbReference>
<comment type="subcellular location">
    <subcellularLocation>
        <location evidence="1">Cell envelope</location>
    </subcellularLocation>
</comment>
<comment type="caution">
    <text evidence="5">The sequence shown here is derived from an EMBL/GenBank/DDBJ whole genome shotgun (WGS) entry which is preliminary data.</text>
</comment>
<dbReference type="RefSeq" id="WP_124236332.1">
    <property type="nucleotide sequence ID" value="NZ_JBHUFI010000002.1"/>
</dbReference>
<proteinExistence type="inferred from homology"/>
<feature type="chain" id="PRO_5018181210" evidence="4">
    <location>
        <begin position="23"/>
        <end position="236"/>
    </location>
</feature>
<dbReference type="SUPFAM" id="SSF89392">
    <property type="entry name" value="Prokaryotic lipoproteins and lipoprotein localization factors"/>
    <property type="match status" value="1"/>
</dbReference>
<keyword evidence="4" id="KW-0732">Signal</keyword>
<dbReference type="OrthoDB" id="5143207at2"/>
<dbReference type="PROSITE" id="PS51257">
    <property type="entry name" value="PROKAR_LIPOPROTEIN"/>
    <property type="match status" value="1"/>
</dbReference>
<organism evidence="5 6">
    <name type="scientific">Aeromicrobium camelliae</name>
    <dbReference type="NCBI Taxonomy" id="1538144"/>
    <lineage>
        <taxon>Bacteria</taxon>
        <taxon>Bacillati</taxon>
        <taxon>Actinomycetota</taxon>
        <taxon>Actinomycetes</taxon>
        <taxon>Propionibacteriales</taxon>
        <taxon>Nocardioidaceae</taxon>
        <taxon>Aeromicrobium</taxon>
    </lineage>
</organism>
<dbReference type="EMBL" id="RQJX01000006">
    <property type="protein sequence ID" value="RQN08510.1"/>
    <property type="molecule type" value="Genomic_DNA"/>
</dbReference>
<sequence>MRTSLRLLIATVAALVLTACSSQDTDQPDSDPSARLQAAADTITAAPAIEFSLATDRLPSGVTGLLSVKGEGNDSPAFRGEARVSAGGAALPAEVVAVDGQLWAKTGFSSDFLTIDPAQLGVPDPAQLVGSGEDSAVSLLTSATELEEGDEVRDGRDVLTTITGTIPGADVARLLTTADEKGDFDAEFRLTDDDALRDVVVTGPFYAGSDDVTYTLTITALDSPVEITAPKRPTAR</sequence>
<evidence type="ECO:0000313" key="5">
    <source>
        <dbReference type="EMBL" id="RQN08510.1"/>
    </source>
</evidence>
<dbReference type="Pfam" id="PF07161">
    <property type="entry name" value="LppX_LprAFG"/>
    <property type="match status" value="1"/>
</dbReference>
<evidence type="ECO:0000256" key="2">
    <source>
        <dbReference type="ARBA" id="ARBA00009194"/>
    </source>
</evidence>
<accession>A0A3N6WMH4</accession>
<comment type="similarity">
    <text evidence="2">Belongs to the LppX/LprAFG lipoprotein family.</text>
</comment>
<reference evidence="5 6" key="1">
    <citation type="submission" date="2018-11" db="EMBL/GenBank/DDBJ databases">
        <authorList>
            <person name="Li F."/>
        </authorList>
    </citation>
    <scope>NUCLEOTIDE SEQUENCE [LARGE SCALE GENOMIC DNA]</scope>
    <source>
        <strain evidence="5 6">YS17T</strain>
    </source>
</reference>
<keyword evidence="3" id="KW-1003">Cell membrane</keyword>
<dbReference type="GO" id="GO:0030313">
    <property type="term" value="C:cell envelope"/>
    <property type="evidence" value="ECO:0007669"/>
    <property type="project" value="UniProtKB-SubCell"/>
</dbReference>
<dbReference type="Proteomes" id="UP000275225">
    <property type="component" value="Unassembled WGS sequence"/>
</dbReference>
<feature type="signal peptide" evidence="4">
    <location>
        <begin position="1"/>
        <end position="22"/>
    </location>
</feature>
<name>A0A3N6WMH4_9ACTN</name>
<protein>
    <submittedName>
        <fullName evidence="5">LppX_LprAFG lipoprotein</fullName>
    </submittedName>
</protein>
<keyword evidence="5" id="KW-0449">Lipoprotein</keyword>
<evidence type="ECO:0000313" key="6">
    <source>
        <dbReference type="Proteomes" id="UP000275225"/>
    </source>
</evidence>
<dbReference type="InterPro" id="IPR009830">
    <property type="entry name" value="LppX/LprAFG"/>
</dbReference>
<evidence type="ECO:0000256" key="1">
    <source>
        <dbReference type="ARBA" id="ARBA00004196"/>
    </source>
</evidence>
<dbReference type="AlphaFoldDB" id="A0A3N6WMH4"/>
<keyword evidence="6" id="KW-1185">Reference proteome</keyword>
<evidence type="ECO:0000256" key="4">
    <source>
        <dbReference type="SAM" id="SignalP"/>
    </source>
</evidence>
<gene>
    <name evidence="5" type="ORF">EHW97_06385</name>
</gene>
<keyword evidence="3" id="KW-0472">Membrane</keyword>
<dbReference type="InterPro" id="IPR029046">
    <property type="entry name" value="LolA/LolB/LppX"/>
</dbReference>